<dbReference type="Gene3D" id="3.30.200.20">
    <property type="entry name" value="Phosphorylase Kinase, domain 1"/>
    <property type="match status" value="1"/>
</dbReference>
<dbReference type="PROSITE" id="PS00107">
    <property type="entry name" value="PROTEIN_KINASE_ATP"/>
    <property type="match status" value="1"/>
</dbReference>
<dbReference type="SUPFAM" id="SSF56112">
    <property type="entry name" value="Protein kinase-like (PK-like)"/>
    <property type="match status" value="1"/>
</dbReference>
<keyword evidence="11" id="KW-1185">Reference proteome</keyword>
<proteinExistence type="inferred from homology"/>
<feature type="binding site" evidence="8">
    <location>
        <position position="97"/>
    </location>
    <ligand>
        <name>ATP</name>
        <dbReference type="ChEBI" id="CHEBI:30616"/>
    </ligand>
</feature>
<dbReference type="InterPro" id="IPR000719">
    <property type="entry name" value="Prot_kinase_dom"/>
</dbReference>
<evidence type="ECO:0000256" key="8">
    <source>
        <dbReference type="PROSITE-ProRule" id="PRU10141"/>
    </source>
</evidence>
<comment type="similarity">
    <text evidence="6">Belongs to the protein kinase superfamily. STE Ser/Thr protein kinase family. MAP kinase kinase subfamily.</text>
</comment>
<protein>
    <recommendedName>
        <fullName evidence="7">mitogen-activated protein kinase kinase</fullName>
        <ecNumber evidence="7">2.7.12.2</ecNumber>
    </recommendedName>
</protein>
<evidence type="ECO:0000256" key="4">
    <source>
        <dbReference type="ARBA" id="ARBA00022777"/>
    </source>
</evidence>
<keyword evidence="3 8" id="KW-0547">Nucleotide-binding</keyword>
<dbReference type="Gramene" id="TuG1812G0700001035.01.T03">
    <property type="protein sequence ID" value="TuG1812G0700001035.01.T03"/>
    <property type="gene ID" value="TuG1812G0700001035.01"/>
</dbReference>
<reference evidence="10" key="2">
    <citation type="submission" date="2018-03" db="EMBL/GenBank/DDBJ databases">
        <title>The Triticum urartu genome reveals the dynamic nature of wheat genome evolution.</title>
        <authorList>
            <person name="Ling H."/>
            <person name="Ma B."/>
            <person name="Shi X."/>
            <person name="Liu H."/>
            <person name="Dong L."/>
            <person name="Sun H."/>
            <person name="Cao Y."/>
            <person name="Gao Q."/>
            <person name="Zheng S."/>
            <person name="Li Y."/>
            <person name="Yu Y."/>
            <person name="Du H."/>
            <person name="Qi M."/>
            <person name="Li Y."/>
            <person name="Yu H."/>
            <person name="Cui Y."/>
            <person name="Wang N."/>
            <person name="Chen C."/>
            <person name="Wu H."/>
            <person name="Zhao Y."/>
            <person name="Zhang J."/>
            <person name="Li Y."/>
            <person name="Zhou W."/>
            <person name="Zhang B."/>
            <person name="Hu W."/>
            <person name="Eijk M."/>
            <person name="Tang J."/>
            <person name="Witsenboer H."/>
            <person name="Zhao S."/>
            <person name="Li Z."/>
            <person name="Zhang A."/>
            <person name="Wang D."/>
            <person name="Liang C."/>
        </authorList>
    </citation>
    <scope>NUCLEOTIDE SEQUENCE [LARGE SCALE GENOMIC DNA]</scope>
    <source>
        <strain evidence="10">cv. G1812</strain>
    </source>
</reference>
<feature type="domain" description="Protein kinase" evidence="9">
    <location>
        <begin position="68"/>
        <end position="198"/>
    </location>
</feature>
<dbReference type="AlphaFoldDB" id="A0A8R7QUU9"/>
<evidence type="ECO:0000256" key="3">
    <source>
        <dbReference type="ARBA" id="ARBA00022741"/>
    </source>
</evidence>
<dbReference type="GO" id="GO:0004674">
    <property type="term" value="F:protein serine/threonine kinase activity"/>
    <property type="evidence" value="ECO:0007669"/>
    <property type="project" value="UniProtKB-KW"/>
</dbReference>
<dbReference type="InterPro" id="IPR017441">
    <property type="entry name" value="Protein_kinase_ATP_BS"/>
</dbReference>
<dbReference type="PANTHER" id="PTHR48013">
    <property type="entry name" value="DUAL SPECIFICITY MITOGEN-ACTIVATED PROTEIN KINASE KINASE 5-RELATED"/>
    <property type="match status" value="1"/>
</dbReference>
<dbReference type="GO" id="GO:0004708">
    <property type="term" value="F:MAP kinase kinase activity"/>
    <property type="evidence" value="ECO:0007669"/>
    <property type="project" value="UniProtKB-EC"/>
</dbReference>
<organism evidence="10 11">
    <name type="scientific">Triticum urartu</name>
    <name type="common">Red wild einkorn</name>
    <name type="synonym">Crithodium urartu</name>
    <dbReference type="NCBI Taxonomy" id="4572"/>
    <lineage>
        <taxon>Eukaryota</taxon>
        <taxon>Viridiplantae</taxon>
        <taxon>Streptophyta</taxon>
        <taxon>Embryophyta</taxon>
        <taxon>Tracheophyta</taxon>
        <taxon>Spermatophyta</taxon>
        <taxon>Magnoliopsida</taxon>
        <taxon>Liliopsida</taxon>
        <taxon>Poales</taxon>
        <taxon>Poaceae</taxon>
        <taxon>BOP clade</taxon>
        <taxon>Pooideae</taxon>
        <taxon>Triticodae</taxon>
        <taxon>Triticeae</taxon>
        <taxon>Triticinae</taxon>
        <taxon>Triticum</taxon>
    </lineage>
</organism>
<reference evidence="11" key="1">
    <citation type="journal article" date="2013" name="Nature">
        <title>Draft genome of the wheat A-genome progenitor Triticum urartu.</title>
        <authorList>
            <person name="Ling H.Q."/>
            <person name="Zhao S."/>
            <person name="Liu D."/>
            <person name="Wang J."/>
            <person name="Sun H."/>
            <person name="Zhang C."/>
            <person name="Fan H."/>
            <person name="Li D."/>
            <person name="Dong L."/>
            <person name="Tao Y."/>
            <person name="Gao C."/>
            <person name="Wu H."/>
            <person name="Li Y."/>
            <person name="Cui Y."/>
            <person name="Guo X."/>
            <person name="Zheng S."/>
            <person name="Wang B."/>
            <person name="Yu K."/>
            <person name="Liang Q."/>
            <person name="Yang W."/>
            <person name="Lou X."/>
            <person name="Chen J."/>
            <person name="Feng M."/>
            <person name="Jian J."/>
            <person name="Zhang X."/>
            <person name="Luo G."/>
            <person name="Jiang Y."/>
            <person name="Liu J."/>
            <person name="Wang Z."/>
            <person name="Sha Y."/>
            <person name="Zhang B."/>
            <person name="Wu H."/>
            <person name="Tang D."/>
            <person name="Shen Q."/>
            <person name="Xue P."/>
            <person name="Zou S."/>
            <person name="Wang X."/>
            <person name="Liu X."/>
            <person name="Wang F."/>
            <person name="Yang Y."/>
            <person name="An X."/>
            <person name="Dong Z."/>
            <person name="Zhang K."/>
            <person name="Zhang X."/>
            <person name="Luo M.C."/>
            <person name="Dvorak J."/>
            <person name="Tong Y."/>
            <person name="Wang J."/>
            <person name="Yang H."/>
            <person name="Li Z."/>
            <person name="Wang D."/>
            <person name="Zhang A."/>
            <person name="Wang J."/>
        </authorList>
    </citation>
    <scope>NUCLEOTIDE SEQUENCE</scope>
    <source>
        <strain evidence="11">cv. G1812</strain>
    </source>
</reference>
<dbReference type="Pfam" id="PF00069">
    <property type="entry name" value="Pkinase"/>
    <property type="match status" value="1"/>
</dbReference>
<evidence type="ECO:0000256" key="2">
    <source>
        <dbReference type="ARBA" id="ARBA00022679"/>
    </source>
</evidence>
<dbReference type="EC" id="2.7.12.2" evidence="7"/>
<keyword evidence="2" id="KW-0808">Transferase</keyword>
<dbReference type="InterPro" id="IPR011009">
    <property type="entry name" value="Kinase-like_dom_sf"/>
</dbReference>
<name>A0A8R7QUU9_TRIUA</name>
<reference evidence="10" key="3">
    <citation type="submission" date="2022-06" db="UniProtKB">
        <authorList>
            <consortium name="EnsemblPlants"/>
        </authorList>
    </citation>
    <scope>IDENTIFICATION</scope>
</reference>
<accession>A0A8R7QUU9</accession>
<dbReference type="FunFam" id="3.30.200.20:FF:000265">
    <property type="entry name" value="Mitogen-activated protein kinase kinase 6"/>
    <property type="match status" value="1"/>
</dbReference>
<keyword evidence="5 8" id="KW-0067">ATP-binding</keyword>
<evidence type="ECO:0000256" key="6">
    <source>
        <dbReference type="ARBA" id="ARBA00038035"/>
    </source>
</evidence>
<sequence>MPMKKPGKLALPSQDSTIGKFLTQSGTFKDGDLLVNKDGLRIVPQSEEGEAPPIKPLDNNHQLSIDDLDSIKVIGKGNSGTVQLVRHKWTGQFFALKVIQLNIQESIRKQMAQELKISLFTQCQYVVTCYQCFYVNGVISIALEYMDGGSLADFLKAVRTVPEAYLAAICKQASEMSHNQPHSFPFFFWLSECRLKMK</sequence>
<evidence type="ECO:0000259" key="9">
    <source>
        <dbReference type="PROSITE" id="PS50011"/>
    </source>
</evidence>
<dbReference type="Proteomes" id="UP000015106">
    <property type="component" value="Chromosome 7"/>
</dbReference>
<evidence type="ECO:0000313" key="10">
    <source>
        <dbReference type="EnsemblPlants" id="TuG1812G0700001035.01.T03"/>
    </source>
</evidence>
<dbReference type="PANTHER" id="PTHR48013:SF32">
    <property type="entry name" value="MITOGEN-ACTIVATED PROTEIN KINASE KINASE 2-LIKE"/>
    <property type="match status" value="1"/>
</dbReference>
<dbReference type="PROSITE" id="PS50011">
    <property type="entry name" value="PROTEIN_KINASE_DOM"/>
    <property type="match status" value="1"/>
</dbReference>
<evidence type="ECO:0000256" key="1">
    <source>
        <dbReference type="ARBA" id="ARBA00022527"/>
    </source>
</evidence>
<gene>
    <name evidence="10" type="primary">LOC125521715</name>
</gene>
<evidence type="ECO:0000313" key="11">
    <source>
        <dbReference type="Proteomes" id="UP000015106"/>
    </source>
</evidence>
<evidence type="ECO:0000256" key="5">
    <source>
        <dbReference type="ARBA" id="ARBA00022840"/>
    </source>
</evidence>
<keyword evidence="4" id="KW-0418">Kinase</keyword>
<dbReference type="SMART" id="SM00220">
    <property type="entry name" value="S_TKc"/>
    <property type="match status" value="1"/>
</dbReference>
<evidence type="ECO:0000256" key="7">
    <source>
        <dbReference type="ARBA" id="ARBA00038999"/>
    </source>
</evidence>
<dbReference type="EnsemblPlants" id="TuG1812G0700001035.01.T03">
    <property type="protein sequence ID" value="TuG1812G0700001035.01.T03"/>
    <property type="gene ID" value="TuG1812G0700001035.01"/>
</dbReference>
<dbReference type="GO" id="GO:0005524">
    <property type="term" value="F:ATP binding"/>
    <property type="evidence" value="ECO:0007669"/>
    <property type="project" value="UniProtKB-UniRule"/>
</dbReference>
<keyword evidence="1" id="KW-0723">Serine/threonine-protein kinase</keyword>